<dbReference type="Proteomes" id="UP000683925">
    <property type="component" value="Unassembled WGS sequence"/>
</dbReference>
<keyword evidence="2" id="KW-1185">Reference proteome</keyword>
<proteinExistence type="predicted"/>
<dbReference type="EMBL" id="CAJJDP010000077">
    <property type="protein sequence ID" value="CAD8182210.1"/>
    <property type="molecule type" value="Genomic_DNA"/>
</dbReference>
<accession>A0A8S1VXW9</accession>
<gene>
    <name evidence="1" type="ORF">POCTA_138.1.T0780173</name>
</gene>
<comment type="caution">
    <text evidence="1">The sequence shown here is derived from an EMBL/GenBank/DDBJ whole genome shotgun (WGS) entry which is preliminary data.</text>
</comment>
<dbReference type="AlphaFoldDB" id="A0A8S1VXW9"/>
<name>A0A8S1VXW9_PAROT</name>
<reference evidence="1" key="1">
    <citation type="submission" date="2021-01" db="EMBL/GenBank/DDBJ databases">
        <authorList>
            <consortium name="Genoscope - CEA"/>
            <person name="William W."/>
        </authorList>
    </citation>
    <scope>NUCLEOTIDE SEQUENCE</scope>
</reference>
<evidence type="ECO:0000313" key="1">
    <source>
        <dbReference type="EMBL" id="CAD8182210.1"/>
    </source>
</evidence>
<protein>
    <submittedName>
        <fullName evidence="1">Uncharacterized protein</fullName>
    </submittedName>
</protein>
<organism evidence="1 2">
    <name type="scientific">Paramecium octaurelia</name>
    <dbReference type="NCBI Taxonomy" id="43137"/>
    <lineage>
        <taxon>Eukaryota</taxon>
        <taxon>Sar</taxon>
        <taxon>Alveolata</taxon>
        <taxon>Ciliophora</taxon>
        <taxon>Intramacronucleata</taxon>
        <taxon>Oligohymenophorea</taxon>
        <taxon>Peniculida</taxon>
        <taxon>Parameciidae</taxon>
        <taxon>Paramecium</taxon>
    </lineage>
</organism>
<evidence type="ECO:0000313" key="2">
    <source>
        <dbReference type="Proteomes" id="UP000683925"/>
    </source>
</evidence>
<sequence length="52" mass="5902">MKLLLPTFLNISQSEWIINIEAFAEDSLTTLDGWIIQNQFQVTSVGGLKTFE</sequence>